<dbReference type="RefSeq" id="WP_379717239.1">
    <property type="nucleotide sequence ID" value="NZ_JBHSMS010000013.1"/>
</dbReference>
<sequence>MRIIDEKSRRFAANSLFPTFFYAALGLVLAQVGAAQKHGSWRLHVFLGLPGITLSGLALFRARLHWSATRAGMPSLRPRALEWYLLLLATGAFIGVLASAGSVLLVAMVAALTYLLPWTKIPVCRARFVASSVTTLAGAVAWIVIYGRPIHSLYFMLAAWVLYVTAMFMHILVLASLDRGYRICEPRLTDKSDMDVHVPLPIH</sequence>
<proteinExistence type="predicted"/>
<feature type="transmembrane region" description="Helical" evidence="1">
    <location>
        <begin position="41"/>
        <end position="62"/>
    </location>
</feature>
<protein>
    <submittedName>
        <fullName evidence="2">Uncharacterized protein</fullName>
    </submittedName>
</protein>
<keyword evidence="3" id="KW-1185">Reference proteome</keyword>
<evidence type="ECO:0000313" key="3">
    <source>
        <dbReference type="Proteomes" id="UP001596031"/>
    </source>
</evidence>
<name>A0ABW0PF71_9BURK</name>
<keyword evidence="1" id="KW-0812">Transmembrane</keyword>
<organism evidence="2 3">
    <name type="scientific">Massilia jejuensis</name>
    <dbReference type="NCBI Taxonomy" id="648894"/>
    <lineage>
        <taxon>Bacteria</taxon>
        <taxon>Pseudomonadati</taxon>
        <taxon>Pseudomonadota</taxon>
        <taxon>Betaproteobacteria</taxon>
        <taxon>Burkholderiales</taxon>
        <taxon>Oxalobacteraceae</taxon>
        <taxon>Telluria group</taxon>
        <taxon>Massilia</taxon>
    </lineage>
</organism>
<gene>
    <name evidence="2" type="ORF">ACFPOU_03445</name>
</gene>
<feature type="transmembrane region" description="Helical" evidence="1">
    <location>
        <begin position="128"/>
        <end position="146"/>
    </location>
</feature>
<evidence type="ECO:0000256" key="1">
    <source>
        <dbReference type="SAM" id="Phobius"/>
    </source>
</evidence>
<keyword evidence="1" id="KW-1133">Transmembrane helix</keyword>
<accession>A0ABW0PF71</accession>
<dbReference type="EMBL" id="JBHSMS010000013">
    <property type="protein sequence ID" value="MFC5510182.1"/>
    <property type="molecule type" value="Genomic_DNA"/>
</dbReference>
<dbReference type="Proteomes" id="UP001596031">
    <property type="component" value="Unassembled WGS sequence"/>
</dbReference>
<feature type="transmembrane region" description="Helical" evidence="1">
    <location>
        <begin position="153"/>
        <end position="177"/>
    </location>
</feature>
<evidence type="ECO:0000313" key="2">
    <source>
        <dbReference type="EMBL" id="MFC5510182.1"/>
    </source>
</evidence>
<keyword evidence="1" id="KW-0472">Membrane</keyword>
<reference evidence="3" key="1">
    <citation type="journal article" date="2019" name="Int. J. Syst. Evol. Microbiol.">
        <title>The Global Catalogue of Microorganisms (GCM) 10K type strain sequencing project: providing services to taxonomists for standard genome sequencing and annotation.</title>
        <authorList>
            <consortium name="The Broad Institute Genomics Platform"/>
            <consortium name="The Broad Institute Genome Sequencing Center for Infectious Disease"/>
            <person name="Wu L."/>
            <person name="Ma J."/>
        </authorList>
    </citation>
    <scope>NUCLEOTIDE SEQUENCE [LARGE SCALE GENOMIC DNA]</scope>
    <source>
        <strain evidence="3">CCUG 38813</strain>
    </source>
</reference>
<feature type="transmembrane region" description="Helical" evidence="1">
    <location>
        <begin position="12"/>
        <end position="35"/>
    </location>
</feature>
<comment type="caution">
    <text evidence="2">The sequence shown here is derived from an EMBL/GenBank/DDBJ whole genome shotgun (WGS) entry which is preliminary data.</text>
</comment>
<feature type="transmembrane region" description="Helical" evidence="1">
    <location>
        <begin position="83"/>
        <end position="116"/>
    </location>
</feature>